<dbReference type="EMBL" id="VFLP01000055">
    <property type="protein sequence ID" value="TRX90432.1"/>
    <property type="molecule type" value="Genomic_DNA"/>
</dbReference>
<feature type="signal peptide" evidence="1">
    <location>
        <begin position="1"/>
        <end position="19"/>
    </location>
</feature>
<reference evidence="3" key="1">
    <citation type="submission" date="2019-06" db="EMBL/GenBank/DDBJ databases">
        <title>Draft genome sequence of the griseofulvin-producing fungus Xylaria cubensis strain G536.</title>
        <authorList>
            <person name="Mead M.E."/>
            <person name="Raja H.A."/>
            <person name="Steenwyk J.L."/>
            <person name="Knowles S.L."/>
            <person name="Oberlies N.H."/>
            <person name="Rokas A."/>
        </authorList>
    </citation>
    <scope>NUCLEOTIDE SEQUENCE [LARGE SCALE GENOMIC DNA]</scope>
    <source>
        <strain evidence="3">G536</strain>
    </source>
</reference>
<protein>
    <recommendedName>
        <fullName evidence="4">Secreted protein</fullName>
    </recommendedName>
</protein>
<sequence>MKAATAILSILSLLPAALAADTCVAECGCAGCGQVASAGFVQSGDAQVATAEGWATMSVENNVISLENESGSTLTAVIYGVVCYYISPHSSCTVTAPSGFRTTLGMQVWQHP</sequence>
<keyword evidence="1" id="KW-0732">Signal</keyword>
<organism evidence="2 3">
    <name type="scientific">Xylaria flabelliformis</name>
    <dbReference type="NCBI Taxonomy" id="2512241"/>
    <lineage>
        <taxon>Eukaryota</taxon>
        <taxon>Fungi</taxon>
        <taxon>Dikarya</taxon>
        <taxon>Ascomycota</taxon>
        <taxon>Pezizomycotina</taxon>
        <taxon>Sordariomycetes</taxon>
        <taxon>Xylariomycetidae</taxon>
        <taxon>Xylariales</taxon>
        <taxon>Xylariaceae</taxon>
        <taxon>Xylaria</taxon>
    </lineage>
</organism>
<evidence type="ECO:0000313" key="3">
    <source>
        <dbReference type="Proteomes" id="UP000319160"/>
    </source>
</evidence>
<name>A0A553HR54_9PEZI</name>
<keyword evidence="3" id="KW-1185">Reference proteome</keyword>
<accession>A0A553HR54</accession>
<evidence type="ECO:0000256" key="1">
    <source>
        <dbReference type="SAM" id="SignalP"/>
    </source>
</evidence>
<comment type="caution">
    <text evidence="2">The sequence shown here is derived from an EMBL/GenBank/DDBJ whole genome shotgun (WGS) entry which is preliminary data.</text>
</comment>
<evidence type="ECO:0000313" key="2">
    <source>
        <dbReference type="EMBL" id="TRX90432.1"/>
    </source>
</evidence>
<dbReference type="OrthoDB" id="5149270at2759"/>
<feature type="chain" id="PRO_5021780262" description="Secreted protein" evidence="1">
    <location>
        <begin position="20"/>
        <end position="112"/>
    </location>
</feature>
<evidence type="ECO:0008006" key="4">
    <source>
        <dbReference type="Google" id="ProtNLM"/>
    </source>
</evidence>
<gene>
    <name evidence="2" type="ORF">FHL15_008601</name>
</gene>
<dbReference type="Proteomes" id="UP000319160">
    <property type="component" value="Unassembled WGS sequence"/>
</dbReference>
<proteinExistence type="predicted"/>
<dbReference type="AlphaFoldDB" id="A0A553HR54"/>